<dbReference type="GO" id="GO:0005886">
    <property type="term" value="C:plasma membrane"/>
    <property type="evidence" value="ECO:0007669"/>
    <property type="project" value="TreeGrafter"/>
</dbReference>
<proteinExistence type="predicted"/>
<reference evidence="3" key="1">
    <citation type="submission" date="2018-06" db="EMBL/GenBank/DDBJ databases">
        <authorList>
            <person name="Zhirakovskaya E."/>
        </authorList>
    </citation>
    <scope>NUCLEOTIDE SEQUENCE</scope>
</reference>
<evidence type="ECO:0000313" key="3">
    <source>
        <dbReference type="EMBL" id="VAX22336.1"/>
    </source>
</evidence>
<dbReference type="Gene3D" id="3.40.50.620">
    <property type="entry name" value="HUPs"/>
    <property type="match status" value="1"/>
</dbReference>
<sequence length="217" mass="24195">MIGLDGLAMLALSNFIIVITGGLSFAWSTIHVFRVAKNSPSSVDSNETILVFGICLENGAPGGDYILRLDKAHKLLRQNESATIIILGGAKGPEDRSEAYEGRRYLINKGAPESRILIEDKSRNTLENLKEVRREHPLLIKKSLPIFVTNRYHLARCGALAEGLGIDNHLCSAEERLDFNLKTVALILKEGLYLHWYYVGKIFSTVTNNKTMLKRIT</sequence>
<evidence type="ECO:0000256" key="1">
    <source>
        <dbReference type="SAM" id="Phobius"/>
    </source>
</evidence>
<dbReference type="InterPro" id="IPR003848">
    <property type="entry name" value="DUF218"/>
</dbReference>
<dbReference type="EMBL" id="UOGE01000074">
    <property type="protein sequence ID" value="VAX22336.1"/>
    <property type="molecule type" value="Genomic_DNA"/>
</dbReference>
<accession>A0A3B1BVJ5</accession>
<dbReference type="InterPro" id="IPR051599">
    <property type="entry name" value="Cell_Envelope_Assoc"/>
</dbReference>
<dbReference type="InterPro" id="IPR014729">
    <property type="entry name" value="Rossmann-like_a/b/a_fold"/>
</dbReference>
<dbReference type="PANTHER" id="PTHR30336:SF20">
    <property type="entry name" value="DUF218 DOMAIN-CONTAINING PROTEIN"/>
    <property type="match status" value="1"/>
</dbReference>
<feature type="domain" description="DUF218" evidence="2">
    <location>
        <begin position="48"/>
        <end position="170"/>
    </location>
</feature>
<organism evidence="3">
    <name type="scientific">hydrothermal vent metagenome</name>
    <dbReference type="NCBI Taxonomy" id="652676"/>
    <lineage>
        <taxon>unclassified sequences</taxon>
        <taxon>metagenomes</taxon>
        <taxon>ecological metagenomes</taxon>
    </lineage>
</organism>
<dbReference type="CDD" id="cd06259">
    <property type="entry name" value="YdcF-like"/>
    <property type="match status" value="1"/>
</dbReference>
<protein>
    <recommendedName>
        <fullName evidence="2">DUF218 domain-containing protein</fullName>
    </recommendedName>
</protein>
<keyword evidence="1" id="KW-0472">Membrane</keyword>
<dbReference type="AlphaFoldDB" id="A0A3B1BVJ5"/>
<evidence type="ECO:0000259" key="2">
    <source>
        <dbReference type="Pfam" id="PF02698"/>
    </source>
</evidence>
<keyword evidence="1" id="KW-0812">Transmembrane</keyword>
<dbReference type="Pfam" id="PF02698">
    <property type="entry name" value="DUF218"/>
    <property type="match status" value="1"/>
</dbReference>
<gene>
    <name evidence="3" type="ORF">MNBD_NITROSPINAE02-1397</name>
</gene>
<name>A0A3B1BVJ5_9ZZZZ</name>
<dbReference type="PANTHER" id="PTHR30336">
    <property type="entry name" value="INNER MEMBRANE PROTEIN, PROBABLE PERMEASE"/>
    <property type="match status" value="1"/>
</dbReference>
<feature type="transmembrane region" description="Helical" evidence="1">
    <location>
        <begin position="6"/>
        <end position="27"/>
    </location>
</feature>
<keyword evidence="1" id="KW-1133">Transmembrane helix</keyword>